<feature type="domain" description="BTB" evidence="1">
    <location>
        <begin position="1"/>
        <end position="64"/>
    </location>
</feature>
<dbReference type="Gene3D" id="3.30.710.10">
    <property type="entry name" value="Potassium Channel Kv1.1, Chain A"/>
    <property type="match status" value="1"/>
</dbReference>
<dbReference type="Proteomes" id="UP000745764">
    <property type="component" value="Unassembled WGS sequence"/>
</dbReference>
<evidence type="ECO:0000313" key="2">
    <source>
        <dbReference type="EMBL" id="CAD0112147.1"/>
    </source>
</evidence>
<dbReference type="CDD" id="cd18186">
    <property type="entry name" value="BTB_POZ_ZBTB_KLHL-like"/>
    <property type="match status" value="1"/>
</dbReference>
<organism evidence="2 3">
    <name type="scientific">Aureobasidium uvarum</name>
    <dbReference type="NCBI Taxonomy" id="2773716"/>
    <lineage>
        <taxon>Eukaryota</taxon>
        <taxon>Fungi</taxon>
        <taxon>Dikarya</taxon>
        <taxon>Ascomycota</taxon>
        <taxon>Pezizomycotina</taxon>
        <taxon>Dothideomycetes</taxon>
        <taxon>Dothideomycetidae</taxon>
        <taxon>Dothideales</taxon>
        <taxon>Saccotheciaceae</taxon>
        <taxon>Aureobasidium</taxon>
    </lineage>
</organism>
<sequence>MAARAANAVSIHRKLLCLFSSYYAAALNGNFLEANKDRFEVDLSGEHLRAFAVWIYTGSLGRMSDDYDGMCCLTSLYLFADQVNILALRRRTISLFAKSFPTYDLVKIILMNVTPGSPLHRHVLDRYILHWTPSEDEDDPFLLDSKRDPDHILANFMYQVMKGLAVRQPKARSCGQRKGLKPPAWLD</sequence>
<dbReference type="InterPro" id="IPR011333">
    <property type="entry name" value="SKP1/BTB/POZ_sf"/>
</dbReference>
<evidence type="ECO:0000313" key="3">
    <source>
        <dbReference type="Proteomes" id="UP000745764"/>
    </source>
</evidence>
<evidence type="ECO:0000259" key="1">
    <source>
        <dbReference type="PROSITE" id="PS50097"/>
    </source>
</evidence>
<protein>
    <recommendedName>
        <fullName evidence="1">BTB domain-containing protein</fullName>
    </recommendedName>
</protein>
<dbReference type="InterPro" id="IPR000210">
    <property type="entry name" value="BTB/POZ_dom"/>
</dbReference>
<dbReference type="PROSITE" id="PS50097">
    <property type="entry name" value="BTB"/>
    <property type="match status" value="1"/>
</dbReference>
<gene>
    <name evidence="2" type="ORF">AWRI4620_LOCUS6402</name>
</gene>
<dbReference type="EMBL" id="CAINUL010000014">
    <property type="protein sequence ID" value="CAD0112147.1"/>
    <property type="molecule type" value="Genomic_DNA"/>
</dbReference>
<dbReference type="SUPFAM" id="SSF54695">
    <property type="entry name" value="POZ domain"/>
    <property type="match status" value="1"/>
</dbReference>
<proteinExistence type="predicted"/>
<comment type="caution">
    <text evidence="2">The sequence shown here is derived from an EMBL/GenBank/DDBJ whole genome shotgun (WGS) entry which is preliminary data.</text>
</comment>
<dbReference type="AlphaFoldDB" id="A0A9N8KJT3"/>
<keyword evidence="3" id="KW-1185">Reference proteome</keyword>
<name>A0A9N8KJT3_9PEZI</name>
<dbReference type="OrthoDB" id="194443at2759"/>
<reference evidence="2" key="1">
    <citation type="submission" date="2020-06" db="EMBL/GenBank/DDBJ databases">
        <authorList>
            <person name="Onetto C."/>
        </authorList>
    </citation>
    <scope>NUCLEOTIDE SEQUENCE</scope>
</reference>
<accession>A0A9N8KJT3</accession>